<dbReference type="Pfam" id="PF00535">
    <property type="entry name" value="Glycos_transf_2"/>
    <property type="match status" value="1"/>
</dbReference>
<protein>
    <submittedName>
        <fullName evidence="3">Glycosyltransferase</fullName>
        <ecNumber evidence="3">2.4.-.-</ecNumber>
    </submittedName>
</protein>
<evidence type="ECO:0000313" key="4">
    <source>
        <dbReference type="Proteomes" id="UP001589589"/>
    </source>
</evidence>
<dbReference type="InterPro" id="IPR002509">
    <property type="entry name" value="NODB_dom"/>
</dbReference>
<dbReference type="SUPFAM" id="SSF88713">
    <property type="entry name" value="Glycoside hydrolase/deacetylase"/>
    <property type="match status" value="1"/>
</dbReference>
<gene>
    <name evidence="3" type="ORF">ACFFUQ_14275</name>
</gene>
<dbReference type="EC" id="2.4.-.-" evidence="3"/>
<dbReference type="InterPro" id="IPR050834">
    <property type="entry name" value="Glycosyltransf_2"/>
</dbReference>
<reference evidence="3 4" key="1">
    <citation type="submission" date="2024-09" db="EMBL/GenBank/DDBJ databases">
        <authorList>
            <person name="Sun Q."/>
            <person name="Mori K."/>
        </authorList>
    </citation>
    <scope>NUCLEOTIDE SEQUENCE [LARGE SCALE GENOMIC DNA]</scope>
    <source>
        <strain evidence="3 4">CECT 7908</strain>
    </source>
</reference>
<dbReference type="PANTHER" id="PTHR43685:SF2">
    <property type="entry name" value="GLYCOSYLTRANSFERASE 2-LIKE DOMAIN-CONTAINING PROTEIN"/>
    <property type="match status" value="1"/>
</dbReference>
<feature type="domain" description="Glycosyltransferase 2-like" evidence="1">
    <location>
        <begin position="207"/>
        <end position="386"/>
    </location>
</feature>
<dbReference type="CDD" id="cd10918">
    <property type="entry name" value="CE4_NodB_like_5s_6s"/>
    <property type="match status" value="1"/>
</dbReference>
<dbReference type="GO" id="GO:0016757">
    <property type="term" value="F:glycosyltransferase activity"/>
    <property type="evidence" value="ECO:0007669"/>
    <property type="project" value="UniProtKB-KW"/>
</dbReference>
<dbReference type="InterPro" id="IPR011330">
    <property type="entry name" value="Glyco_hydro/deAcase_b/a-brl"/>
</dbReference>
<dbReference type="RefSeq" id="WP_290260989.1">
    <property type="nucleotide sequence ID" value="NZ_JAUFQQ010000003.1"/>
</dbReference>
<dbReference type="Pfam" id="PF01522">
    <property type="entry name" value="Polysacc_deac_1"/>
    <property type="match status" value="1"/>
</dbReference>
<keyword evidence="4" id="KW-1185">Reference proteome</keyword>
<accession>A0ABV5FNR4</accession>
<organism evidence="3 4">
    <name type="scientific">Flavobacterium branchiarum</name>
    <dbReference type="NCBI Taxonomy" id="1114870"/>
    <lineage>
        <taxon>Bacteria</taxon>
        <taxon>Pseudomonadati</taxon>
        <taxon>Bacteroidota</taxon>
        <taxon>Flavobacteriia</taxon>
        <taxon>Flavobacteriales</taxon>
        <taxon>Flavobacteriaceae</taxon>
        <taxon>Flavobacterium</taxon>
    </lineage>
</organism>
<dbReference type="SUPFAM" id="SSF53448">
    <property type="entry name" value="Nucleotide-diphospho-sugar transferases"/>
    <property type="match status" value="1"/>
</dbReference>
<evidence type="ECO:0000259" key="2">
    <source>
        <dbReference type="Pfam" id="PF01522"/>
    </source>
</evidence>
<sequence>MYHKIHPSSPSMWWVTVNDFYRQLSEISSKEVVYLQDYDSKNPNHVVITFDGIYKNVLEYGLPILKYFDYPFELFLTSDYIGLDNEFDSVEPIAPFANYEELQLLVANKGRLQWHTKSHLNLKNIQDLDVISRELTVPEKVKQLDVNGFTWFAYPHGEFNELVIEEVQKRFEGAVSCIQGNNEDKFVYNRLTVVNDSKLRTNKIACIIASYNYGDYLIEAIESVLRQTILPDEILISDDCSDDETAIIANEYAKKYPQLITYNRNDVNMGIVAHFNKAISLTKSEYVFFLGADNRLLSNYIEECARKLDANTNTAIAYTDYAFFGSRARLAYSKFSEDRRAGIIENTFYQICFPDFRSQEESLENLSKENFIHGSSMFRRTAFNEVGGYHKTGNPEDYNLFRRIVEKGWGAEKVKNTNLEYRQHNIGQANNVLSLQNKLNFYQSAYSRKNTFEKSFLYKVFRKTYMIKEKMVNLNKKKVLRYIKKITKTK</sequence>
<keyword evidence="3" id="KW-0328">Glycosyltransferase</keyword>
<evidence type="ECO:0000313" key="3">
    <source>
        <dbReference type="EMBL" id="MFB9065188.1"/>
    </source>
</evidence>
<comment type="caution">
    <text evidence="3">The sequence shown here is derived from an EMBL/GenBank/DDBJ whole genome shotgun (WGS) entry which is preliminary data.</text>
</comment>
<proteinExistence type="predicted"/>
<evidence type="ECO:0000259" key="1">
    <source>
        <dbReference type="Pfam" id="PF00535"/>
    </source>
</evidence>
<dbReference type="InterPro" id="IPR001173">
    <property type="entry name" value="Glyco_trans_2-like"/>
</dbReference>
<dbReference type="PANTHER" id="PTHR43685">
    <property type="entry name" value="GLYCOSYLTRANSFERASE"/>
    <property type="match status" value="1"/>
</dbReference>
<keyword evidence="3" id="KW-0808">Transferase</keyword>
<dbReference type="InterPro" id="IPR029044">
    <property type="entry name" value="Nucleotide-diphossugar_trans"/>
</dbReference>
<dbReference type="EMBL" id="JBHMEX010000043">
    <property type="protein sequence ID" value="MFB9065188.1"/>
    <property type="molecule type" value="Genomic_DNA"/>
</dbReference>
<feature type="domain" description="NodB homology" evidence="2">
    <location>
        <begin position="41"/>
        <end position="168"/>
    </location>
</feature>
<dbReference type="Proteomes" id="UP001589589">
    <property type="component" value="Unassembled WGS sequence"/>
</dbReference>
<dbReference type="Gene3D" id="3.90.550.10">
    <property type="entry name" value="Spore Coat Polysaccharide Biosynthesis Protein SpsA, Chain A"/>
    <property type="match status" value="1"/>
</dbReference>
<dbReference type="Gene3D" id="3.20.20.370">
    <property type="entry name" value="Glycoside hydrolase/deacetylase"/>
    <property type="match status" value="1"/>
</dbReference>
<name>A0ABV5FNR4_9FLAO</name>